<organism evidence="6 7">
    <name type="scientific">Albimonas donghaensis</name>
    <dbReference type="NCBI Taxonomy" id="356660"/>
    <lineage>
        <taxon>Bacteria</taxon>
        <taxon>Pseudomonadati</taxon>
        <taxon>Pseudomonadota</taxon>
        <taxon>Alphaproteobacteria</taxon>
        <taxon>Rhodobacterales</taxon>
        <taxon>Paracoccaceae</taxon>
        <taxon>Albimonas</taxon>
    </lineage>
</organism>
<sequence length="305" mass="32439">MNGPDGPDGLDWSDLQALLAVARAGSFSAAAREGGASQPTLTRRIAGLEARLGAVLMERGAAGIRLTDAGREAMARAEAMEDAAARLSLSAARRGRGRGVTGVVRITASRIVTTYLLPPLIADLLDAEPGLEIELVASDQTSNLLRREADIALRMYRPTQADLVARKVGMLAIGLYAAPAYLDRHGTPETPEDLSRHRLLGYDRSDLVRRGFAAAGLPQPREAFRLRSDDQVAYWEAVAAGAGIGGGQVAVAARDARVRRVLPQAPIPPLELWIAAHAELRASARVRRVFDHLVEGLGRVVAATG</sequence>
<dbReference type="InterPro" id="IPR036390">
    <property type="entry name" value="WH_DNA-bd_sf"/>
</dbReference>
<dbReference type="InterPro" id="IPR058163">
    <property type="entry name" value="LysR-type_TF_proteobact-type"/>
</dbReference>
<dbReference type="InterPro" id="IPR005119">
    <property type="entry name" value="LysR_subst-bd"/>
</dbReference>
<dbReference type="PROSITE" id="PS50931">
    <property type="entry name" value="HTH_LYSR"/>
    <property type="match status" value="1"/>
</dbReference>
<comment type="similarity">
    <text evidence="1">Belongs to the LysR transcriptional regulatory family.</text>
</comment>
<gene>
    <name evidence="6" type="ORF">SAMN05444336_10933</name>
</gene>
<evidence type="ECO:0000256" key="3">
    <source>
        <dbReference type="ARBA" id="ARBA00023125"/>
    </source>
</evidence>
<dbReference type="Proteomes" id="UP000199118">
    <property type="component" value="Unassembled WGS sequence"/>
</dbReference>
<dbReference type="PANTHER" id="PTHR30537:SF3">
    <property type="entry name" value="TRANSCRIPTIONAL REGULATORY PROTEIN"/>
    <property type="match status" value="1"/>
</dbReference>
<protein>
    <submittedName>
        <fullName evidence="6">DNA-binding transcriptional regulator, LysR family</fullName>
    </submittedName>
</protein>
<dbReference type="GO" id="GO:0006351">
    <property type="term" value="P:DNA-templated transcription"/>
    <property type="evidence" value="ECO:0007669"/>
    <property type="project" value="TreeGrafter"/>
</dbReference>
<dbReference type="EMBL" id="FNMZ01000009">
    <property type="protein sequence ID" value="SDX72688.1"/>
    <property type="molecule type" value="Genomic_DNA"/>
</dbReference>
<dbReference type="GO" id="GO:0003700">
    <property type="term" value="F:DNA-binding transcription factor activity"/>
    <property type="evidence" value="ECO:0007669"/>
    <property type="project" value="InterPro"/>
</dbReference>
<evidence type="ECO:0000256" key="2">
    <source>
        <dbReference type="ARBA" id="ARBA00023015"/>
    </source>
</evidence>
<dbReference type="InterPro" id="IPR036388">
    <property type="entry name" value="WH-like_DNA-bd_sf"/>
</dbReference>
<keyword evidence="4" id="KW-0804">Transcription</keyword>
<evidence type="ECO:0000259" key="5">
    <source>
        <dbReference type="PROSITE" id="PS50931"/>
    </source>
</evidence>
<dbReference type="AlphaFoldDB" id="A0A1H3E320"/>
<dbReference type="Gene3D" id="3.40.190.290">
    <property type="match status" value="1"/>
</dbReference>
<dbReference type="InterPro" id="IPR000847">
    <property type="entry name" value="LysR_HTH_N"/>
</dbReference>
<dbReference type="RefSeq" id="WP_092684384.1">
    <property type="nucleotide sequence ID" value="NZ_FNMZ01000009.1"/>
</dbReference>
<dbReference type="SUPFAM" id="SSF46785">
    <property type="entry name" value="Winged helix' DNA-binding domain"/>
    <property type="match status" value="1"/>
</dbReference>
<dbReference type="STRING" id="356660.SAMN05444336_10933"/>
<evidence type="ECO:0000256" key="4">
    <source>
        <dbReference type="ARBA" id="ARBA00023163"/>
    </source>
</evidence>
<accession>A0A1H3E320</accession>
<name>A0A1H3E320_9RHOB</name>
<keyword evidence="3 6" id="KW-0238">DNA-binding</keyword>
<dbReference type="SUPFAM" id="SSF53850">
    <property type="entry name" value="Periplasmic binding protein-like II"/>
    <property type="match status" value="1"/>
</dbReference>
<dbReference type="Pfam" id="PF03466">
    <property type="entry name" value="LysR_substrate"/>
    <property type="match status" value="1"/>
</dbReference>
<dbReference type="PANTHER" id="PTHR30537">
    <property type="entry name" value="HTH-TYPE TRANSCRIPTIONAL REGULATOR"/>
    <property type="match status" value="1"/>
</dbReference>
<reference evidence="6 7" key="1">
    <citation type="submission" date="2016-10" db="EMBL/GenBank/DDBJ databases">
        <authorList>
            <person name="de Groot N.N."/>
        </authorList>
    </citation>
    <scope>NUCLEOTIDE SEQUENCE [LARGE SCALE GENOMIC DNA]</scope>
    <source>
        <strain evidence="6 7">DSM 17890</strain>
    </source>
</reference>
<dbReference type="Pfam" id="PF00126">
    <property type="entry name" value="HTH_1"/>
    <property type="match status" value="1"/>
</dbReference>
<dbReference type="GO" id="GO:0043565">
    <property type="term" value="F:sequence-specific DNA binding"/>
    <property type="evidence" value="ECO:0007669"/>
    <property type="project" value="TreeGrafter"/>
</dbReference>
<keyword evidence="2" id="KW-0805">Transcription regulation</keyword>
<feature type="domain" description="HTH lysR-type" evidence="5">
    <location>
        <begin position="10"/>
        <end position="67"/>
    </location>
</feature>
<proteinExistence type="inferred from homology"/>
<evidence type="ECO:0000313" key="6">
    <source>
        <dbReference type="EMBL" id="SDX72688.1"/>
    </source>
</evidence>
<dbReference type="OrthoDB" id="9798121at2"/>
<evidence type="ECO:0000256" key="1">
    <source>
        <dbReference type="ARBA" id="ARBA00009437"/>
    </source>
</evidence>
<dbReference type="Gene3D" id="1.10.10.10">
    <property type="entry name" value="Winged helix-like DNA-binding domain superfamily/Winged helix DNA-binding domain"/>
    <property type="match status" value="1"/>
</dbReference>
<keyword evidence="7" id="KW-1185">Reference proteome</keyword>
<evidence type="ECO:0000313" key="7">
    <source>
        <dbReference type="Proteomes" id="UP000199118"/>
    </source>
</evidence>